<dbReference type="PANTHER" id="PTHR13285:SF18">
    <property type="entry name" value="PROTEIN-CYSTEINE N-PALMITOYLTRANSFERASE RASP"/>
    <property type="match status" value="1"/>
</dbReference>
<dbReference type="Proteomes" id="UP000256388">
    <property type="component" value="Unassembled WGS sequence"/>
</dbReference>
<dbReference type="AlphaFoldDB" id="A0A347ZNB8"/>
<dbReference type="PANTHER" id="PTHR13285">
    <property type="entry name" value="ACYLTRANSFERASE"/>
    <property type="match status" value="1"/>
</dbReference>
<dbReference type="InterPro" id="IPR004299">
    <property type="entry name" value="MBOAT_fam"/>
</dbReference>
<dbReference type="GO" id="GO:0016746">
    <property type="term" value="F:acyltransferase activity"/>
    <property type="evidence" value="ECO:0007669"/>
    <property type="project" value="UniProtKB-KW"/>
</dbReference>
<keyword evidence="6 7" id="KW-0472">Membrane</keyword>
<keyword evidence="7 9" id="KW-0012">Acyltransferase</keyword>
<dbReference type="EMBL" id="QUMS01000002">
    <property type="protein sequence ID" value="REG08401.1"/>
    <property type="molecule type" value="Genomic_DNA"/>
</dbReference>
<organism evidence="9 10">
    <name type="scientific">Pelolinea submarina</name>
    <dbReference type="NCBI Taxonomy" id="913107"/>
    <lineage>
        <taxon>Bacteria</taxon>
        <taxon>Bacillati</taxon>
        <taxon>Chloroflexota</taxon>
        <taxon>Anaerolineae</taxon>
        <taxon>Anaerolineales</taxon>
        <taxon>Anaerolineaceae</taxon>
        <taxon>Pelolinea</taxon>
    </lineage>
</organism>
<dbReference type="OrthoDB" id="139172at2"/>
<dbReference type="InterPro" id="IPR024194">
    <property type="entry name" value="Ac/AlaTfrase_AlgI/DltB"/>
</dbReference>
<evidence type="ECO:0000256" key="3">
    <source>
        <dbReference type="ARBA" id="ARBA00022475"/>
    </source>
</evidence>
<evidence type="ECO:0000256" key="8">
    <source>
        <dbReference type="SAM" id="Phobius"/>
    </source>
</evidence>
<dbReference type="Pfam" id="PF03062">
    <property type="entry name" value="MBOAT"/>
    <property type="match status" value="1"/>
</dbReference>
<proteinExistence type="inferred from homology"/>
<protein>
    <submittedName>
        <fullName evidence="9">D-alanyl-lipoteichoic acid acyltransferase DltB (MBOAT superfamily)</fullName>
    </submittedName>
</protein>
<dbReference type="GO" id="GO:0005886">
    <property type="term" value="C:plasma membrane"/>
    <property type="evidence" value="ECO:0007669"/>
    <property type="project" value="UniProtKB-SubCell"/>
</dbReference>
<feature type="transmembrane region" description="Helical" evidence="8">
    <location>
        <begin position="426"/>
        <end position="444"/>
    </location>
</feature>
<name>A0A347ZNB8_9CHLR</name>
<evidence type="ECO:0000256" key="7">
    <source>
        <dbReference type="PIRNR" id="PIRNR016636"/>
    </source>
</evidence>
<keyword evidence="10" id="KW-1185">Reference proteome</keyword>
<dbReference type="GO" id="GO:0042121">
    <property type="term" value="P:alginic acid biosynthetic process"/>
    <property type="evidence" value="ECO:0007669"/>
    <property type="project" value="InterPro"/>
</dbReference>
<gene>
    <name evidence="9" type="ORF">DFR64_1768</name>
</gene>
<dbReference type="InterPro" id="IPR028362">
    <property type="entry name" value="AlgI"/>
</dbReference>
<evidence type="ECO:0000256" key="6">
    <source>
        <dbReference type="ARBA" id="ARBA00023136"/>
    </source>
</evidence>
<accession>A0A347ZNB8</accession>
<feature type="transmembrane region" description="Helical" evidence="8">
    <location>
        <begin position="392"/>
        <end position="414"/>
    </location>
</feature>
<feature type="transmembrane region" description="Helical" evidence="8">
    <location>
        <begin position="39"/>
        <end position="62"/>
    </location>
</feature>
<comment type="subcellular location">
    <subcellularLocation>
        <location evidence="1">Cell membrane</location>
        <topology evidence="1">Multi-pass membrane protein</topology>
    </subcellularLocation>
</comment>
<keyword evidence="7 9" id="KW-0808">Transferase</keyword>
<evidence type="ECO:0000256" key="2">
    <source>
        <dbReference type="ARBA" id="ARBA00010323"/>
    </source>
</evidence>
<sequence length="452" mass="51830">MRMENFTLYAVLLLLPAYWLTRRNVRLNNMLLLLGGYGLYSWGHLNWGLLLFLLSALDYFITKQAFPRTKLRKAALIFSLLVNIGVWLLFKYGASMDDGWLANFGMPLGISFYLLRKLAYLLDSYRGRLSQPLRFTDYALYVSFYPQIFSGPIERPEQFLSQIRQPRDLSWQRIARAFPLLLLGLFKKMAIADNLEIIVNRIFRLDLPSRLLFAAGSLGYAFELYADFSGYTDLSRGAACLLGFETSPNFDHPYLALTPQDFWNRWHMTFSHWLRDYVFFPLRRWMLQAAGRRRGWADWAAPILTMLLSGLWHGTGWTFLLWGFYYGLLLAITQVSGWGKVRAGAWPLKIISWGVTFTLVVAGWGIFRAPDLPWLVNTCLHAPWGASGNNRITLLAVMPMILVYTLPLLLLALAEHSGRARRIIEPVVYALLASVLVIFAASGLQDFVYTAF</sequence>
<dbReference type="InterPro" id="IPR051085">
    <property type="entry name" value="MB_O-acyltransferase"/>
</dbReference>
<evidence type="ECO:0000256" key="1">
    <source>
        <dbReference type="ARBA" id="ARBA00004651"/>
    </source>
</evidence>
<feature type="transmembrane region" description="Helical" evidence="8">
    <location>
        <begin position="350"/>
        <end position="367"/>
    </location>
</feature>
<comment type="caution">
    <text evidence="9">The sequence shown here is derived from an EMBL/GenBank/DDBJ whole genome shotgun (WGS) entry which is preliminary data.</text>
</comment>
<evidence type="ECO:0000256" key="4">
    <source>
        <dbReference type="ARBA" id="ARBA00022692"/>
    </source>
</evidence>
<evidence type="ECO:0000256" key="5">
    <source>
        <dbReference type="ARBA" id="ARBA00022989"/>
    </source>
</evidence>
<keyword evidence="4 8" id="KW-0812">Transmembrane</keyword>
<dbReference type="PIRSF" id="PIRSF016636">
    <property type="entry name" value="AlgI_DltB"/>
    <property type="match status" value="1"/>
</dbReference>
<feature type="transmembrane region" description="Helical" evidence="8">
    <location>
        <begin position="74"/>
        <end position="94"/>
    </location>
</feature>
<feature type="transmembrane region" description="Helical" evidence="8">
    <location>
        <begin position="319"/>
        <end position="338"/>
    </location>
</feature>
<keyword evidence="5 8" id="KW-1133">Transmembrane helix</keyword>
<evidence type="ECO:0000313" key="9">
    <source>
        <dbReference type="EMBL" id="REG08401.1"/>
    </source>
</evidence>
<keyword evidence="3 7" id="KW-1003">Cell membrane</keyword>
<evidence type="ECO:0000313" key="10">
    <source>
        <dbReference type="Proteomes" id="UP000256388"/>
    </source>
</evidence>
<dbReference type="RefSeq" id="WP_116225057.1">
    <property type="nucleotide sequence ID" value="NZ_AP018437.1"/>
</dbReference>
<reference evidence="9 10" key="1">
    <citation type="submission" date="2018-08" db="EMBL/GenBank/DDBJ databases">
        <title>Genomic Encyclopedia of Type Strains, Phase IV (KMG-IV): sequencing the most valuable type-strain genomes for metagenomic binning, comparative biology and taxonomic classification.</title>
        <authorList>
            <person name="Goeker M."/>
        </authorList>
    </citation>
    <scope>NUCLEOTIDE SEQUENCE [LARGE SCALE GENOMIC DNA]</scope>
    <source>
        <strain evidence="9 10">DSM 23923</strain>
    </source>
</reference>
<dbReference type="PIRSF" id="PIRSF500217">
    <property type="entry name" value="AlgI"/>
    <property type="match status" value="1"/>
</dbReference>
<comment type="similarity">
    <text evidence="2 7">Belongs to the membrane-bound acyltransferase family.</text>
</comment>